<dbReference type="InterPro" id="IPR034289">
    <property type="entry name" value="CuRO_3_LCC"/>
</dbReference>
<keyword evidence="9" id="KW-0560">Oxidoreductase</keyword>
<feature type="domain" description="Plastocyanin-like" evidence="15">
    <location>
        <begin position="119"/>
        <end position="257"/>
    </location>
</feature>
<dbReference type="Proteomes" id="UP000836841">
    <property type="component" value="Chromosome 6"/>
</dbReference>
<evidence type="ECO:0000256" key="3">
    <source>
        <dbReference type="ARBA" id="ARBA00010609"/>
    </source>
</evidence>
<keyword evidence="14" id="KW-0732">Signal</keyword>
<sequence>MPLAIQAFFVALLFSSIASAAIVEHVFHVKNVVVKPLCKEQMIPTVNGGLPGPTVNVREGDTLVVNVINNSTYNVTIHWHGVFQLKSTWMDGANMITQCPIQPNNSFTYRFDITGQEEQWWDTDIEALNLRPAPISDAYLINGLAGDSYPCSKNRMFKLKVIQGKTYLLRIINAALNTHLFFKIANHNVTVVAVDAVYTTPYVSDVMVLTPGQTVDALLTADQPTGMYYMSISPYTSANSLVPVPPSTPIRGLIVYEGATSTTSPAASLMPAGVNAVHTAHRFSSNITSLVGGPYWTPVPRHVDEKMFVAMGLGLDPCPLGTKCIGPLGQRYAGSLNNRTFVIPATISLQEAYFYNISGVYTDDFPDQPPHKFDYANFEVRDDSHYRMMFPERKTSVKTLRFNSTVEIVVQNTGIISAESHPMHLHGFNFYVLGYGFGNYEPNRDARKLNLVNPQMHNTVGVPPGGWVVLRFIANNPGAWMFHCHMDAHLPYGIIMAFIVQNGPTPETSLQSPPSNLPQCTRDPTIYESPTTNVDLSY</sequence>
<dbReference type="Pfam" id="PF00394">
    <property type="entry name" value="Cu-oxidase"/>
    <property type="match status" value="1"/>
</dbReference>
<dbReference type="Gene3D" id="2.60.40.420">
    <property type="entry name" value="Cupredoxins - blue copper proteins"/>
    <property type="match status" value="3"/>
</dbReference>
<dbReference type="SUPFAM" id="SSF49503">
    <property type="entry name" value="Cupredoxins"/>
    <property type="match status" value="3"/>
</dbReference>
<keyword evidence="12" id="KW-0439">Lignin degradation</keyword>
<evidence type="ECO:0000256" key="14">
    <source>
        <dbReference type="SAM" id="SignalP"/>
    </source>
</evidence>
<keyword evidence="5" id="KW-0052">Apoplast</keyword>
<organism evidence="17 18">
    <name type="scientific">Thlaspi arvense</name>
    <name type="common">Field penny-cress</name>
    <dbReference type="NCBI Taxonomy" id="13288"/>
    <lineage>
        <taxon>Eukaryota</taxon>
        <taxon>Viridiplantae</taxon>
        <taxon>Streptophyta</taxon>
        <taxon>Embryophyta</taxon>
        <taxon>Tracheophyta</taxon>
        <taxon>Spermatophyta</taxon>
        <taxon>Magnoliopsida</taxon>
        <taxon>eudicotyledons</taxon>
        <taxon>Gunneridae</taxon>
        <taxon>Pentapetalae</taxon>
        <taxon>rosids</taxon>
        <taxon>malvids</taxon>
        <taxon>Brassicales</taxon>
        <taxon>Brassicaceae</taxon>
        <taxon>Thlaspideae</taxon>
        <taxon>Thlaspi</taxon>
    </lineage>
</organism>
<accession>A0AAU9SZJ0</accession>
<dbReference type="EC" id="1.10.3.2" evidence="4"/>
<comment type="catalytic activity">
    <reaction evidence="1">
        <text>4 hydroquinone + O2 = 4 benzosemiquinone + 2 H2O</text>
        <dbReference type="Rhea" id="RHEA:11276"/>
        <dbReference type="ChEBI" id="CHEBI:15377"/>
        <dbReference type="ChEBI" id="CHEBI:15379"/>
        <dbReference type="ChEBI" id="CHEBI:17594"/>
        <dbReference type="ChEBI" id="CHEBI:17977"/>
        <dbReference type="EC" id="1.10.3.2"/>
    </reaction>
</comment>
<keyword evidence="8" id="KW-0677">Repeat</keyword>
<dbReference type="GO" id="GO:0005507">
    <property type="term" value="F:copper ion binding"/>
    <property type="evidence" value="ECO:0007669"/>
    <property type="project" value="InterPro"/>
</dbReference>
<protein>
    <recommendedName>
        <fullName evidence="4">laccase</fullName>
        <ecNumber evidence="4">1.10.3.2</ecNumber>
    </recommendedName>
</protein>
<evidence type="ECO:0000256" key="9">
    <source>
        <dbReference type="ARBA" id="ARBA00023002"/>
    </source>
</evidence>
<dbReference type="GO" id="GO:0046274">
    <property type="term" value="P:lignin catabolic process"/>
    <property type="evidence" value="ECO:0007669"/>
    <property type="project" value="UniProtKB-KW"/>
</dbReference>
<comment type="similarity">
    <text evidence="3">Belongs to the multicopper oxidase family.</text>
</comment>
<dbReference type="GO" id="GO:0052716">
    <property type="term" value="F:hydroquinone:oxygen oxidoreductase activity"/>
    <property type="evidence" value="ECO:0007669"/>
    <property type="project" value="UniProtKB-EC"/>
</dbReference>
<evidence type="ECO:0000259" key="16">
    <source>
        <dbReference type="Pfam" id="PF07731"/>
    </source>
</evidence>
<dbReference type="EMBL" id="OU466862">
    <property type="protein sequence ID" value="CAH2074543.1"/>
    <property type="molecule type" value="Genomic_DNA"/>
</dbReference>
<evidence type="ECO:0000256" key="5">
    <source>
        <dbReference type="ARBA" id="ARBA00022523"/>
    </source>
</evidence>
<evidence type="ECO:0000313" key="18">
    <source>
        <dbReference type="Proteomes" id="UP000836841"/>
    </source>
</evidence>
<dbReference type="AlphaFoldDB" id="A0AAU9SZJ0"/>
<dbReference type="GO" id="GO:0048046">
    <property type="term" value="C:apoplast"/>
    <property type="evidence" value="ECO:0007669"/>
    <property type="project" value="UniProtKB-SubCell"/>
</dbReference>
<evidence type="ECO:0000256" key="1">
    <source>
        <dbReference type="ARBA" id="ARBA00000349"/>
    </source>
</evidence>
<dbReference type="PANTHER" id="PTHR11709:SF251">
    <property type="entry name" value="LACCASE-8-RELATED"/>
    <property type="match status" value="1"/>
</dbReference>
<evidence type="ECO:0000256" key="2">
    <source>
        <dbReference type="ARBA" id="ARBA00004271"/>
    </source>
</evidence>
<feature type="compositionally biased region" description="Polar residues" evidence="13">
    <location>
        <begin position="528"/>
        <end position="538"/>
    </location>
</feature>
<name>A0AAU9SZJ0_THLAR</name>
<feature type="domain" description="Plastocyanin-like" evidence="16">
    <location>
        <begin position="364"/>
        <end position="502"/>
    </location>
</feature>
<dbReference type="InterPro" id="IPR008972">
    <property type="entry name" value="Cupredoxin"/>
</dbReference>
<keyword evidence="10" id="KW-0186">Copper</keyword>
<dbReference type="InterPro" id="IPR011706">
    <property type="entry name" value="Cu-oxidase_C"/>
</dbReference>
<evidence type="ECO:0000256" key="6">
    <source>
        <dbReference type="ARBA" id="ARBA00022525"/>
    </source>
</evidence>
<keyword evidence="7" id="KW-0479">Metal-binding</keyword>
<dbReference type="Pfam" id="PF07731">
    <property type="entry name" value="Cu-oxidase_2"/>
    <property type="match status" value="1"/>
</dbReference>
<keyword evidence="6" id="KW-0964">Secreted</keyword>
<feature type="compositionally biased region" description="Polar residues" evidence="13">
    <location>
        <begin position="506"/>
        <end position="519"/>
    </location>
</feature>
<evidence type="ECO:0000256" key="4">
    <source>
        <dbReference type="ARBA" id="ARBA00012297"/>
    </source>
</evidence>
<dbReference type="InterPro" id="IPR001117">
    <property type="entry name" value="Cu-oxidase_2nd"/>
</dbReference>
<evidence type="ECO:0000256" key="8">
    <source>
        <dbReference type="ARBA" id="ARBA00022737"/>
    </source>
</evidence>
<comment type="subcellular location">
    <subcellularLocation>
        <location evidence="2">Secreted</location>
        <location evidence="2">Extracellular space</location>
        <location evidence="2">Apoplast</location>
    </subcellularLocation>
</comment>
<evidence type="ECO:0000256" key="11">
    <source>
        <dbReference type="ARBA" id="ARBA00023180"/>
    </source>
</evidence>
<dbReference type="CDD" id="cd13875">
    <property type="entry name" value="CuRO_2_LCC_plant"/>
    <property type="match status" value="1"/>
</dbReference>
<dbReference type="InterPro" id="IPR034285">
    <property type="entry name" value="CuRO_2_LCC"/>
</dbReference>
<feature type="region of interest" description="Disordered" evidence="13">
    <location>
        <begin position="506"/>
        <end position="538"/>
    </location>
</feature>
<feature type="chain" id="PRO_5043538340" description="laccase" evidence="14">
    <location>
        <begin position="21"/>
        <end position="538"/>
    </location>
</feature>
<evidence type="ECO:0000256" key="7">
    <source>
        <dbReference type="ARBA" id="ARBA00022723"/>
    </source>
</evidence>
<keyword evidence="18" id="KW-1185">Reference proteome</keyword>
<keyword evidence="11" id="KW-0325">Glycoprotein</keyword>
<dbReference type="CDD" id="cd13897">
    <property type="entry name" value="CuRO_3_LCC_plant"/>
    <property type="match status" value="1"/>
</dbReference>
<proteinExistence type="inferred from homology"/>
<evidence type="ECO:0000256" key="13">
    <source>
        <dbReference type="SAM" id="MobiDB-lite"/>
    </source>
</evidence>
<dbReference type="PANTHER" id="PTHR11709">
    <property type="entry name" value="MULTI-COPPER OXIDASE"/>
    <property type="match status" value="1"/>
</dbReference>
<evidence type="ECO:0000259" key="15">
    <source>
        <dbReference type="Pfam" id="PF00394"/>
    </source>
</evidence>
<gene>
    <name evidence="17" type="ORF">TAV2_LOCUS20807</name>
</gene>
<evidence type="ECO:0000256" key="10">
    <source>
        <dbReference type="ARBA" id="ARBA00023008"/>
    </source>
</evidence>
<evidence type="ECO:0000313" key="17">
    <source>
        <dbReference type="EMBL" id="CAH2074543.1"/>
    </source>
</evidence>
<feature type="signal peptide" evidence="14">
    <location>
        <begin position="1"/>
        <end position="20"/>
    </location>
</feature>
<reference evidence="17 18" key="1">
    <citation type="submission" date="2022-03" db="EMBL/GenBank/DDBJ databases">
        <authorList>
            <person name="Nunn A."/>
            <person name="Chopra R."/>
            <person name="Nunn A."/>
            <person name="Contreras Garrido A."/>
        </authorList>
    </citation>
    <scope>NUCLEOTIDE SEQUENCE [LARGE SCALE GENOMIC DNA]</scope>
</reference>
<evidence type="ECO:0000256" key="12">
    <source>
        <dbReference type="ARBA" id="ARBA00023185"/>
    </source>
</evidence>
<dbReference type="InterPro" id="IPR045087">
    <property type="entry name" value="Cu-oxidase_fam"/>
</dbReference>